<evidence type="ECO:0000259" key="9">
    <source>
        <dbReference type="Pfam" id="PF02953"/>
    </source>
</evidence>
<dbReference type="GeneID" id="54360343"/>
<reference evidence="11" key="2">
    <citation type="submission" date="2020-04" db="EMBL/GenBank/DDBJ databases">
        <authorList>
            <consortium name="NCBI Genome Project"/>
        </authorList>
    </citation>
    <scope>NUCLEOTIDE SEQUENCE</scope>
    <source>
        <strain evidence="11">CBS 342.82</strain>
    </source>
</reference>
<name>A0A6J3M765_9PEZI</name>
<evidence type="ECO:0000313" key="10">
    <source>
        <dbReference type="Proteomes" id="UP000504637"/>
    </source>
</evidence>
<reference evidence="11" key="3">
    <citation type="submission" date="2025-08" db="UniProtKB">
        <authorList>
            <consortium name="RefSeq"/>
        </authorList>
    </citation>
    <scope>IDENTIFICATION</scope>
    <source>
        <strain evidence="11">CBS 342.82</strain>
    </source>
</reference>
<dbReference type="Proteomes" id="UP000504637">
    <property type="component" value="Unplaced"/>
</dbReference>
<reference evidence="11" key="1">
    <citation type="submission" date="2020-01" db="EMBL/GenBank/DDBJ databases">
        <authorList>
            <consortium name="DOE Joint Genome Institute"/>
            <person name="Haridas S."/>
            <person name="Albert R."/>
            <person name="Binder M."/>
            <person name="Bloem J."/>
            <person name="Labutti K."/>
            <person name="Salamov A."/>
            <person name="Andreopoulos B."/>
            <person name="Baker S.E."/>
            <person name="Barry K."/>
            <person name="Bills G."/>
            <person name="Bluhm B.H."/>
            <person name="Cannon C."/>
            <person name="Castanera R."/>
            <person name="Culley D.E."/>
            <person name="Daum C."/>
            <person name="Ezra D."/>
            <person name="Gonzalez J.B."/>
            <person name="Henrissat B."/>
            <person name="Kuo A."/>
            <person name="Liang C."/>
            <person name="Lipzen A."/>
            <person name="Lutzoni F."/>
            <person name="Magnuson J."/>
            <person name="Mondo S."/>
            <person name="Nolan M."/>
            <person name="Ohm R."/>
            <person name="Pangilinan J."/>
            <person name="Park H.-J."/>
            <person name="Ramirez L."/>
            <person name="Alfaro M."/>
            <person name="Sun H."/>
            <person name="Tritt A."/>
            <person name="Yoshinaga Y."/>
            <person name="Zwiers L.-H."/>
            <person name="Turgeon B.G."/>
            <person name="Goodwin S.B."/>
            <person name="Spatafora J.W."/>
            <person name="Crous P.W."/>
            <person name="Grigoriev I.V."/>
        </authorList>
    </citation>
    <scope>NUCLEOTIDE SEQUENCE</scope>
    <source>
        <strain evidence="11">CBS 342.82</strain>
    </source>
</reference>
<dbReference type="InterPro" id="IPR035427">
    <property type="entry name" value="Tim10-like_dom_sf"/>
</dbReference>
<evidence type="ECO:0000256" key="2">
    <source>
        <dbReference type="ARBA" id="ARBA00006720"/>
    </source>
</evidence>
<sequence length="96" mass="10733">MDNANISPELLQGLQNLPDKDKLELSQFVAAETQKAQIQSTVHHLTDICFRKCITGRISGSQLDSSENSCMQNCVGRFMDANMLVVRNLQRQQGSH</sequence>
<accession>A0A6J3M765</accession>
<proteinExistence type="inferred from homology"/>
<comment type="similarity">
    <text evidence="2 8">Belongs to the small Tim family.</text>
</comment>
<feature type="domain" description="Tim10-like" evidence="9">
    <location>
        <begin position="27"/>
        <end position="90"/>
    </location>
</feature>
<dbReference type="Gene3D" id="1.10.287.810">
    <property type="entry name" value="Mitochondrial import inner membrane translocase subunit tim13 like domains"/>
    <property type="match status" value="1"/>
</dbReference>
<keyword evidence="3 8" id="KW-0472">Membrane</keyword>
<dbReference type="GO" id="GO:0015031">
    <property type="term" value="P:protein transport"/>
    <property type="evidence" value="ECO:0007669"/>
    <property type="project" value="UniProtKB-KW"/>
</dbReference>
<comment type="subunit">
    <text evidence="8">Heterohexamer.</text>
</comment>
<evidence type="ECO:0000256" key="5">
    <source>
        <dbReference type="ARBA" id="ARBA00023010"/>
    </source>
</evidence>
<dbReference type="AlphaFoldDB" id="A0A6J3M765"/>
<keyword evidence="8" id="KW-0496">Mitochondrion</keyword>
<comment type="domain">
    <text evidence="8">The twin CX3C motif contains 4 conserved Cys residues that form 2 disulfide bonds in the mitochondrial intermembrane space.</text>
</comment>
<dbReference type="RefSeq" id="XP_033459733.1">
    <property type="nucleotide sequence ID" value="XM_033602543.1"/>
</dbReference>
<protein>
    <recommendedName>
        <fullName evidence="8">Mitochondrial import inner membrane translocase subunit</fullName>
    </recommendedName>
</protein>
<keyword evidence="3 8" id="KW-0999">Mitochondrion inner membrane</keyword>
<organism evidence="11">
    <name type="scientific">Dissoconium aciculare CBS 342.82</name>
    <dbReference type="NCBI Taxonomy" id="1314786"/>
    <lineage>
        <taxon>Eukaryota</taxon>
        <taxon>Fungi</taxon>
        <taxon>Dikarya</taxon>
        <taxon>Ascomycota</taxon>
        <taxon>Pezizomycotina</taxon>
        <taxon>Dothideomycetes</taxon>
        <taxon>Dothideomycetidae</taxon>
        <taxon>Mycosphaerellales</taxon>
        <taxon>Dissoconiaceae</taxon>
        <taxon>Dissoconium</taxon>
    </lineage>
</organism>
<evidence type="ECO:0000256" key="4">
    <source>
        <dbReference type="ARBA" id="ARBA00022927"/>
    </source>
</evidence>
<keyword evidence="8" id="KW-0813">Transport</keyword>
<evidence type="ECO:0000256" key="7">
    <source>
        <dbReference type="ARBA" id="ARBA00023186"/>
    </source>
</evidence>
<evidence type="ECO:0000313" key="11">
    <source>
        <dbReference type="RefSeq" id="XP_033459733.1"/>
    </source>
</evidence>
<dbReference type="OrthoDB" id="344165at2759"/>
<keyword evidence="4 8" id="KW-0653">Protein transport</keyword>
<keyword evidence="7 8" id="KW-0143">Chaperone</keyword>
<keyword evidence="6 8" id="KW-1015">Disulfide bond</keyword>
<comment type="subcellular location">
    <subcellularLocation>
        <location evidence="1 8">Mitochondrion inner membrane</location>
        <topology evidence="1 8">Peripheral membrane protein</topology>
        <orientation evidence="1 8">Intermembrane side</orientation>
    </subcellularLocation>
</comment>
<keyword evidence="10" id="KW-1185">Reference proteome</keyword>
<evidence type="ECO:0000256" key="1">
    <source>
        <dbReference type="ARBA" id="ARBA00004137"/>
    </source>
</evidence>
<evidence type="ECO:0000256" key="8">
    <source>
        <dbReference type="RuleBase" id="RU367043"/>
    </source>
</evidence>
<dbReference type="SUPFAM" id="SSF144122">
    <property type="entry name" value="Tim10-like"/>
    <property type="match status" value="1"/>
</dbReference>
<comment type="function">
    <text evidence="8">Mitochondrial intermembrane chaperone that participates in the import and insertion of some multi-pass transmembrane proteins into the mitochondrial inner membrane. Also required for the transfer of beta-barrel precursors from the TOM complex to the sorting and assembly machinery (SAM complex) of the outer membrane. Acts as a chaperone-like protein that protects the hydrophobic precursors from aggregation and guide them through the mitochondrial intermembrane space.</text>
</comment>
<dbReference type="Pfam" id="PF02953">
    <property type="entry name" value="zf-Tim10_DDP"/>
    <property type="match status" value="1"/>
</dbReference>
<dbReference type="GO" id="GO:0005743">
    <property type="term" value="C:mitochondrial inner membrane"/>
    <property type="evidence" value="ECO:0007669"/>
    <property type="project" value="UniProtKB-SubCell"/>
</dbReference>
<evidence type="ECO:0000256" key="3">
    <source>
        <dbReference type="ARBA" id="ARBA00022792"/>
    </source>
</evidence>
<gene>
    <name evidence="11" type="ORF">K489DRAFT_356658</name>
</gene>
<keyword evidence="5 8" id="KW-0811">Translocation</keyword>
<evidence type="ECO:0000256" key="6">
    <source>
        <dbReference type="ARBA" id="ARBA00023157"/>
    </source>
</evidence>
<dbReference type="InterPro" id="IPR004217">
    <property type="entry name" value="Tim10-like"/>
</dbReference>